<protein>
    <recommendedName>
        <fullName evidence="1">Double jelly roll-like domain-containing protein</fullName>
    </recommendedName>
</protein>
<dbReference type="EMBL" id="JARBHB010000004">
    <property type="protein sequence ID" value="KAJ8886787.1"/>
    <property type="molecule type" value="Genomic_DNA"/>
</dbReference>
<sequence length="171" mass="20023">MAITTYLCENVRTNVIFAMCRKKLETNLNVPQTMSINYNMKTTLTCEKLHYIIIAFKTGKPFEIRSWNIRNMKMHLKFECYPYGDLVIDFANRICMVQYKIYAYFQRVYYGQTQPPMITLSELMNTAPLLVLDVSKQYDRIQTSVIDCRIELTAPVNCATNTQAYTLIIHN</sequence>
<evidence type="ECO:0000313" key="2">
    <source>
        <dbReference type="EMBL" id="KAJ8886787.1"/>
    </source>
</evidence>
<name>A0ABQ9HQX1_9NEOP</name>
<dbReference type="Pfam" id="PF21738">
    <property type="entry name" value="DJR-like_dom"/>
    <property type="match status" value="1"/>
</dbReference>
<gene>
    <name evidence="2" type="ORF">PR048_012999</name>
</gene>
<proteinExistence type="predicted"/>
<comment type="caution">
    <text evidence="2">The sequence shown here is derived from an EMBL/GenBank/DDBJ whole genome shotgun (WGS) entry which is preliminary data.</text>
</comment>
<dbReference type="PANTHER" id="PTHR36159:SF1">
    <property type="entry name" value="RETROVIRUS-RELATED POL POLYPROTEIN FROM TRANSPOSON 412-LIKE PROTEIN"/>
    <property type="match status" value="1"/>
</dbReference>
<dbReference type="Proteomes" id="UP001159363">
    <property type="component" value="Chromosome X"/>
</dbReference>
<organism evidence="2 3">
    <name type="scientific">Dryococelus australis</name>
    <dbReference type="NCBI Taxonomy" id="614101"/>
    <lineage>
        <taxon>Eukaryota</taxon>
        <taxon>Metazoa</taxon>
        <taxon>Ecdysozoa</taxon>
        <taxon>Arthropoda</taxon>
        <taxon>Hexapoda</taxon>
        <taxon>Insecta</taxon>
        <taxon>Pterygota</taxon>
        <taxon>Neoptera</taxon>
        <taxon>Polyneoptera</taxon>
        <taxon>Phasmatodea</taxon>
        <taxon>Verophasmatodea</taxon>
        <taxon>Anareolatae</taxon>
        <taxon>Phasmatidae</taxon>
        <taxon>Eurycanthinae</taxon>
        <taxon>Dryococelus</taxon>
    </lineage>
</organism>
<dbReference type="InterPro" id="IPR049512">
    <property type="entry name" value="DJR-like_dom"/>
</dbReference>
<dbReference type="PANTHER" id="PTHR36159">
    <property type="entry name" value="PROTEIN CBG23766"/>
    <property type="match status" value="1"/>
</dbReference>
<evidence type="ECO:0000313" key="3">
    <source>
        <dbReference type="Proteomes" id="UP001159363"/>
    </source>
</evidence>
<accession>A0ABQ9HQX1</accession>
<reference evidence="2 3" key="1">
    <citation type="submission" date="2023-02" db="EMBL/GenBank/DDBJ databases">
        <title>LHISI_Scaffold_Assembly.</title>
        <authorList>
            <person name="Stuart O.P."/>
            <person name="Cleave R."/>
            <person name="Magrath M.J.L."/>
            <person name="Mikheyev A.S."/>
        </authorList>
    </citation>
    <scope>NUCLEOTIDE SEQUENCE [LARGE SCALE GENOMIC DNA]</scope>
    <source>
        <strain evidence="2">Daus_M_001</strain>
        <tissue evidence="2">Leg muscle</tissue>
    </source>
</reference>
<evidence type="ECO:0000259" key="1">
    <source>
        <dbReference type="Pfam" id="PF21738"/>
    </source>
</evidence>
<feature type="domain" description="Double jelly roll-like" evidence="1">
    <location>
        <begin position="28"/>
        <end position="171"/>
    </location>
</feature>
<keyword evidence="3" id="KW-1185">Reference proteome</keyword>